<comment type="caution">
    <text evidence="6">The sequence shown here is derived from an EMBL/GenBank/DDBJ whole genome shotgun (WGS) entry which is preliminary data.</text>
</comment>
<dbReference type="InterPro" id="IPR006143">
    <property type="entry name" value="RND_pump_MFP"/>
</dbReference>
<keyword evidence="2" id="KW-0732">Signal</keyword>
<dbReference type="GO" id="GO:1990281">
    <property type="term" value="C:efflux pump complex"/>
    <property type="evidence" value="ECO:0007669"/>
    <property type="project" value="TreeGrafter"/>
</dbReference>
<evidence type="ECO:0000259" key="5">
    <source>
        <dbReference type="Pfam" id="PF25954"/>
    </source>
</evidence>
<evidence type="ECO:0000259" key="4">
    <source>
        <dbReference type="Pfam" id="PF25917"/>
    </source>
</evidence>
<dbReference type="Gene3D" id="2.40.30.170">
    <property type="match status" value="1"/>
</dbReference>
<dbReference type="AlphaFoldDB" id="A0A1Q8ZKJ7"/>
<feature type="domain" description="Multidrug resistance protein MdtA-like alpha-helical hairpin" evidence="3">
    <location>
        <begin position="102"/>
        <end position="170"/>
    </location>
</feature>
<dbReference type="EMBL" id="MKIM01000033">
    <property type="protein sequence ID" value="OLP42385.1"/>
    <property type="molecule type" value="Genomic_DNA"/>
</dbReference>
<comment type="similarity">
    <text evidence="1">Belongs to the membrane fusion protein (MFP) (TC 8.A.1) family.</text>
</comment>
<protein>
    <submittedName>
        <fullName evidence="6">Efflux transporter periplasmic adaptor subunit</fullName>
    </submittedName>
</protein>
<dbReference type="Pfam" id="PF25954">
    <property type="entry name" value="Beta-barrel_RND_2"/>
    <property type="match status" value="1"/>
</dbReference>
<evidence type="ECO:0000256" key="1">
    <source>
        <dbReference type="ARBA" id="ARBA00009477"/>
    </source>
</evidence>
<accession>A0A1Q8ZKJ7</accession>
<dbReference type="RefSeq" id="WP_075641960.1">
    <property type="nucleotide sequence ID" value="NZ_MKIM01000033.1"/>
</dbReference>
<feature type="signal peptide" evidence="2">
    <location>
        <begin position="1"/>
        <end position="19"/>
    </location>
</feature>
<dbReference type="Gene3D" id="1.10.287.470">
    <property type="entry name" value="Helix hairpin bin"/>
    <property type="match status" value="1"/>
</dbReference>
<dbReference type="OrthoDB" id="9813967at2"/>
<evidence type="ECO:0000259" key="3">
    <source>
        <dbReference type="Pfam" id="PF25876"/>
    </source>
</evidence>
<dbReference type="Pfam" id="PF25917">
    <property type="entry name" value="BSH_RND"/>
    <property type="match status" value="1"/>
</dbReference>
<dbReference type="Gene3D" id="2.40.420.20">
    <property type="match status" value="1"/>
</dbReference>
<dbReference type="InterPro" id="IPR058624">
    <property type="entry name" value="MdtA-like_HH"/>
</dbReference>
<feature type="chain" id="PRO_5012096125" evidence="2">
    <location>
        <begin position="20"/>
        <end position="378"/>
    </location>
</feature>
<organism evidence="6 7">
    <name type="scientific">Rhizobium oryziradicis</name>
    <dbReference type="NCBI Taxonomy" id="1867956"/>
    <lineage>
        <taxon>Bacteria</taxon>
        <taxon>Pseudomonadati</taxon>
        <taxon>Pseudomonadota</taxon>
        <taxon>Alphaproteobacteria</taxon>
        <taxon>Hyphomicrobiales</taxon>
        <taxon>Rhizobiaceae</taxon>
        <taxon>Rhizobium/Agrobacterium group</taxon>
        <taxon>Rhizobium</taxon>
    </lineage>
</organism>
<dbReference type="Pfam" id="PF25876">
    <property type="entry name" value="HH_MFP_RND"/>
    <property type="match status" value="1"/>
</dbReference>
<dbReference type="PANTHER" id="PTHR30469">
    <property type="entry name" value="MULTIDRUG RESISTANCE PROTEIN MDTA"/>
    <property type="match status" value="1"/>
</dbReference>
<sequence>MRRELLWSALVGASMVLLAGCSQEKKADAKNEERPVKTVEVAAAKSIKQLDYSGSVKARYDVSLSFRVGGKILERVVNVGEHVKSGDLLARIDPSDYQLGVSKAEADLDAASRQVETYALNKRRAQSLFDQNVVSKSELDQRNLAYDQAVSSQKSATTALQQAKNQLSYTNLYATSAGIVTQVDGEPGQVVSAGSPVMTMALDGEKEVVIAVPETEISQFKVGKSVKAQFWARRDLVLTGTVREVAGSANAQSRTFNVRVSLPQNPDILLGMTATIEAQGDEPQSGFDLPLSAIAKVDGKTVVWVVNPTSSTVEMRPVSVGEFSATGLHVFSGVRAGDKVVAAGTQFMTEGMKIAVMGDDSGAVATTAGTNASASVIN</sequence>
<dbReference type="PROSITE" id="PS51257">
    <property type="entry name" value="PROKAR_LIPOPROTEIN"/>
    <property type="match status" value="1"/>
</dbReference>
<evidence type="ECO:0000313" key="7">
    <source>
        <dbReference type="Proteomes" id="UP000186894"/>
    </source>
</evidence>
<name>A0A1Q8ZKJ7_9HYPH</name>
<dbReference type="NCBIfam" id="TIGR01730">
    <property type="entry name" value="RND_mfp"/>
    <property type="match status" value="1"/>
</dbReference>
<dbReference type="STRING" id="1867956.BJF95_13155"/>
<proteinExistence type="inferred from homology"/>
<dbReference type="Proteomes" id="UP000186894">
    <property type="component" value="Unassembled WGS sequence"/>
</dbReference>
<dbReference type="Gene3D" id="2.40.50.100">
    <property type="match status" value="1"/>
</dbReference>
<keyword evidence="7" id="KW-1185">Reference proteome</keyword>
<evidence type="ECO:0000256" key="2">
    <source>
        <dbReference type="SAM" id="SignalP"/>
    </source>
</evidence>
<gene>
    <name evidence="6" type="ORF">BJF95_13155</name>
</gene>
<dbReference type="InterPro" id="IPR058792">
    <property type="entry name" value="Beta-barrel_RND_2"/>
</dbReference>
<feature type="domain" description="CusB-like beta-barrel" evidence="5">
    <location>
        <begin position="208"/>
        <end position="280"/>
    </location>
</feature>
<dbReference type="SUPFAM" id="SSF111369">
    <property type="entry name" value="HlyD-like secretion proteins"/>
    <property type="match status" value="1"/>
</dbReference>
<dbReference type="InterPro" id="IPR058625">
    <property type="entry name" value="MdtA-like_BSH"/>
</dbReference>
<dbReference type="PANTHER" id="PTHR30469:SF15">
    <property type="entry name" value="HLYD FAMILY OF SECRETION PROTEINS"/>
    <property type="match status" value="1"/>
</dbReference>
<evidence type="ECO:0000313" key="6">
    <source>
        <dbReference type="EMBL" id="OLP42385.1"/>
    </source>
</evidence>
<dbReference type="GO" id="GO:0015562">
    <property type="term" value="F:efflux transmembrane transporter activity"/>
    <property type="evidence" value="ECO:0007669"/>
    <property type="project" value="TreeGrafter"/>
</dbReference>
<feature type="domain" description="Multidrug resistance protein MdtA-like barrel-sandwich hybrid" evidence="4">
    <location>
        <begin position="62"/>
        <end position="196"/>
    </location>
</feature>
<reference evidence="6 7" key="1">
    <citation type="submission" date="2016-09" db="EMBL/GenBank/DDBJ databases">
        <title>Rhizobium oryziradicis sp. nov., isolated from the root of rice.</title>
        <authorList>
            <person name="Zhao J."/>
            <person name="Zhang X."/>
        </authorList>
    </citation>
    <scope>NUCLEOTIDE SEQUENCE [LARGE SCALE GENOMIC DNA]</scope>
    <source>
        <strain evidence="6 7">N19</strain>
    </source>
</reference>